<keyword evidence="3" id="KW-1185">Reference proteome</keyword>
<evidence type="ECO:0000256" key="1">
    <source>
        <dbReference type="SAM" id="MobiDB-lite"/>
    </source>
</evidence>
<dbReference type="EMBL" id="LSRX01000919">
    <property type="protein sequence ID" value="OLP86370.1"/>
    <property type="molecule type" value="Genomic_DNA"/>
</dbReference>
<dbReference type="Proteomes" id="UP000186817">
    <property type="component" value="Unassembled WGS sequence"/>
</dbReference>
<feature type="compositionally biased region" description="Acidic residues" evidence="1">
    <location>
        <begin position="104"/>
        <end position="117"/>
    </location>
</feature>
<gene>
    <name evidence="2" type="ORF">AK812_SmicGene32519</name>
</gene>
<name>A0A1Q9CTW3_SYMMI</name>
<sequence length="140" mass="15497">MNGSADLRCLLVRGKTSPLLLWIPLEDLAKELDPSFDQRLFFLLTTLATVVCVQALLTVEGSGWLIEQICHGFLHDQHSIQYFYWSDVKQQEMALPDAAMEPATEAEDASEPDEDATVPDAAMEPVPEAEDATQPDEVHG</sequence>
<feature type="region of interest" description="Disordered" evidence="1">
    <location>
        <begin position="95"/>
        <end position="140"/>
    </location>
</feature>
<evidence type="ECO:0000313" key="2">
    <source>
        <dbReference type="EMBL" id="OLP86370.1"/>
    </source>
</evidence>
<comment type="caution">
    <text evidence="2">The sequence shown here is derived from an EMBL/GenBank/DDBJ whole genome shotgun (WGS) entry which is preliminary data.</text>
</comment>
<evidence type="ECO:0000313" key="3">
    <source>
        <dbReference type="Proteomes" id="UP000186817"/>
    </source>
</evidence>
<reference evidence="2 3" key="1">
    <citation type="submission" date="2016-02" db="EMBL/GenBank/DDBJ databases">
        <title>Genome analysis of coral dinoflagellate symbionts highlights evolutionary adaptations to a symbiotic lifestyle.</title>
        <authorList>
            <person name="Aranda M."/>
            <person name="Li Y."/>
            <person name="Liew Y.J."/>
            <person name="Baumgarten S."/>
            <person name="Simakov O."/>
            <person name="Wilson M."/>
            <person name="Piel J."/>
            <person name="Ashoor H."/>
            <person name="Bougouffa S."/>
            <person name="Bajic V.B."/>
            <person name="Ryu T."/>
            <person name="Ravasi T."/>
            <person name="Bayer T."/>
            <person name="Micklem G."/>
            <person name="Kim H."/>
            <person name="Bhak J."/>
            <person name="Lajeunesse T.C."/>
            <person name="Voolstra C.R."/>
        </authorList>
    </citation>
    <scope>NUCLEOTIDE SEQUENCE [LARGE SCALE GENOMIC DNA]</scope>
    <source>
        <strain evidence="2 3">CCMP2467</strain>
    </source>
</reference>
<accession>A0A1Q9CTW3</accession>
<organism evidence="2 3">
    <name type="scientific">Symbiodinium microadriaticum</name>
    <name type="common">Dinoflagellate</name>
    <name type="synonym">Zooxanthella microadriatica</name>
    <dbReference type="NCBI Taxonomy" id="2951"/>
    <lineage>
        <taxon>Eukaryota</taxon>
        <taxon>Sar</taxon>
        <taxon>Alveolata</taxon>
        <taxon>Dinophyceae</taxon>
        <taxon>Suessiales</taxon>
        <taxon>Symbiodiniaceae</taxon>
        <taxon>Symbiodinium</taxon>
    </lineage>
</organism>
<proteinExistence type="predicted"/>
<protein>
    <submittedName>
        <fullName evidence="2">Uncharacterized protein</fullName>
    </submittedName>
</protein>
<dbReference type="OrthoDB" id="431176at2759"/>
<dbReference type="AlphaFoldDB" id="A0A1Q9CTW3"/>